<accession>A0ABD6B8Q3</accession>
<name>A0ABD6B8Q3_9EURY</name>
<dbReference type="EMBL" id="JBHUDH010000184">
    <property type="protein sequence ID" value="MFD1527346.1"/>
    <property type="molecule type" value="Genomic_DNA"/>
</dbReference>
<evidence type="ECO:0008006" key="3">
    <source>
        <dbReference type="Google" id="ProtNLM"/>
    </source>
</evidence>
<comment type="caution">
    <text evidence="1">The sequence shown here is derived from an EMBL/GenBank/DDBJ whole genome shotgun (WGS) entry which is preliminary data.</text>
</comment>
<proteinExistence type="predicted"/>
<dbReference type="AlphaFoldDB" id="A0ABD6B8Q3"/>
<keyword evidence="2" id="KW-1185">Reference proteome</keyword>
<organism evidence="1 2">
    <name type="scientific">Halolamina salina</name>
    <dbReference type="NCBI Taxonomy" id="1220023"/>
    <lineage>
        <taxon>Archaea</taxon>
        <taxon>Methanobacteriati</taxon>
        <taxon>Methanobacteriota</taxon>
        <taxon>Stenosarchaea group</taxon>
        <taxon>Halobacteria</taxon>
        <taxon>Halobacteriales</taxon>
        <taxon>Haloferacaceae</taxon>
    </lineage>
</organism>
<protein>
    <recommendedName>
        <fullName evidence="3">Iron-containing alcohol dehydrogenase</fullName>
    </recommendedName>
</protein>
<evidence type="ECO:0000313" key="1">
    <source>
        <dbReference type="EMBL" id="MFD1527346.1"/>
    </source>
</evidence>
<dbReference type="Proteomes" id="UP001597111">
    <property type="component" value="Unassembled WGS sequence"/>
</dbReference>
<reference evidence="1 2" key="1">
    <citation type="journal article" date="2019" name="Int. J. Syst. Evol. Microbiol.">
        <title>The Global Catalogue of Microorganisms (GCM) 10K type strain sequencing project: providing services to taxonomists for standard genome sequencing and annotation.</title>
        <authorList>
            <consortium name="The Broad Institute Genomics Platform"/>
            <consortium name="The Broad Institute Genome Sequencing Center for Infectious Disease"/>
            <person name="Wu L."/>
            <person name="Ma J."/>
        </authorList>
    </citation>
    <scope>NUCLEOTIDE SEQUENCE [LARGE SCALE GENOMIC DNA]</scope>
    <source>
        <strain evidence="1 2">CGMCC 1.12285</strain>
    </source>
</reference>
<gene>
    <name evidence="1" type="ORF">ACFR9S_13755</name>
</gene>
<sequence>MDDSRRQFTLDYDPGEIRFGRGAADDLSDLLADRGLASAVVVTGENVGANPDVMEPVEAGLRDAVV</sequence>
<feature type="non-terminal residue" evidence="1">
    <location>
        <position position="66"/>
    </location>
</feature>
<evidence type="ECO:0000313" key="2">
    <source>
        <dbReference type="Proteomes" id="UP001597111"/>
    </source>
</evidence>
<dbReference type="SUPFAM" id="SSF56796">
    <property type="entry name" value="Dehydroquinate synthase-like"/>
    <property type="match status" value="1"/>
</dbReference>
<dbReference type="Gene3D" id="3.40.50.1970">
    <property type="match status" value="1"/>
</dbReference>